<evidence type="ECO:0000256" key="2">
    <source>
        <dbReference type="SAM" id="SignalP"/>
    </source>
</evidence>
<keyword evidence="2" id="KW-0732">Signal</keyword>
<feature type="compositionally biased region" description="Polar residues" evidence="1">
    <location>
        <begin position="126"/>
        <end position="139"/>
    </location>
</feature>
<feature type="compositionally biased region" description="Polar residues" evidence="1">
    <location>
        <begin position="158"/>
        <end position="170"/>
    </location>
</feature>
<keyword evidence="4" id="KW-1185">Reference proteome</keyword>
<organism evidence="3 4">
    <name type="scientific">Euphydryas editha</name>
    <name type="common">Edith's checkerspot</name>
    <dbReference type="NCBI Taxonomy" id="104508"/>
    <lineage>
        <taxon>Eukaryota</taxon>
        <taxon>Metazoa</taxon>
        <taxon>Ecdysozoa</taxon>
        <taxon>Arthropoda</taxon>
        <taxon>Hexapoda</taxon>
        <taxon>Insecta</taxon>
        <taxon>Pterygota</taxon>
        <taxon>Neoptera</taxon>
        <taxon>Endopterygota</taxon>
        <taxon>Lepidoptera</taxon>
        <taxon>Glossata</taxon>
        <taxon>Ditrysia</taxon>
        <taxon>Papilionoidea</taxon>
        <taxon>Nymphalidae</taxon>
        <taxon>Nymphalinae</taxon>
        <taxon>Euphydryas</taxon>
    </lineage>
</organism>
<feature type="signal peptide" evidence="2">
    <location>
        <begin position="1"/>
        <end position="21"/>
    </location>
</feature>
<dbReference type="Proteomes" id="UP001153954">
    <property type="component" value="Unassembled WGS sequence"/>
</dbReference>
<proteinExistence type="predicted"/>
<reference evidence="3" key="1">
    <citation type="submission" date="2022-03" db="EMBL/GenBank/DDBJ databases">
        <authorList>
            <person name="Tunstrom K."/>
        </authorList>
    </citation>
    <scope>NUCLEOTIDE SEQUENCE</scope>
</reference>
<evidence type="ECO:0000313" key="4">
    <source>
        <dbReference type="Proteomes" id="UP001153954"/>
    </source>
</evidence>
<dbReference type="AlphaFoldDB" id="A0AAU9UDU5"/>
<comment type="caution">
    <text evidence="3">The sequence shown here is derived from an EMBL/GenBank/DDBJ whole genome shotgun (WGS) entry which is preliminary data.</text>
</comment>
<protein>
    <submittedName>
        <fullName evidence="3">Uncharacterized protein</fullName>
    </submittedName>
</protein>
<feature type="chain" id="PRO_5043426359" evidence="2">
    <location>
        <begin position="22"/>
        <end position="190"/>
    </location>
</feature>
<feature type="compositionally biased region" description="Low complexity" evidence="1">
    <location>
        <begin position="147"/>
        <end position="157"/>
    </location>
</feature>
<sequence>MFCSKNFIPILVLCIVHGTLSKPYSNNVIEGRGIGSTIWSWITYPFTWWSTDVTETLPEKDQLVDSDQINSQTIGSQDVIVQCNDQTCTTTKCDKVSCVNITCNIYDTDLTGQCRNYNTELKPEEPTTSNFTDSVSKSPSQDKKTKATSSAPATSTTEMMQTLNNTSTTEGRPLELEAVLSSTVTEKVEK</sequence>
<dbReference type="EMBL" id="CAKOGL010000016">
    <property type="protein sequence ID" value="CAH2096096.1"/>
    <property type="molecule type" value="Genomic_DNA"/>
</dbReference>
<name>A0AAU9UDU5_EUPED</name>
<evidence type="ECO:0000313" key="3">
    <source>
        <dbReference type="EMBL" id="CAH2096096.1"/>
    </source>
</evidence>
<evidence type="ECO:0000256" key="1">
    <source>
        <dbReference type="SAM" id="MobiDB-lite"/>
    </source>
</evidence>
<gene>
    <name evidence="3" type="ORF">EEDITHA_LOCUS11476</name>
</gene>
<accession>A0AAU9UDU5</accession>
<feature type="region of interest" description="Disordered" evidence="1">
    <location>
        <begin position="122"/>
        <end position="190"/>
    </location>
</feature>
<feature type="compositionally biased region" description="Polar residues" evidence="1">
    <location>
        <begin position="180"/>
        <end position="190"/>
    </location>
</feature>